<dbReference type="FunFam" id="1.10.600.10:FF:000001">
    <property type="entry name" value="Geranylgeranyl diphosphate synthase"/>
    <property type="match status" value="1"/>
</dbReference>
<evidence type="ECO:0000256" key="4">
    <source>
        <dbReference type="ARBA" id="ARBA00022723"/>
    </source>
</evidence>
<evidence type="ECO:0000256" key="3">
    <source>
        <dbReference type="ARBA" id="ARBA00022679"/>
    </source>
</evidence>
<evidence type="ECO:0000313" key="8">
    <source>
        <dbReference type="EMBL" id="RZV40002.1"/>
    </source>
</evidence>
<evidence type="ECO:0000256" key="2">
    <source>
        <dbReference type="ARBA" id="ARBA00006706"/>
    </source>
</evidence>
<dbReference type="SUPFAM" id="SSF48576">
    <property type="entry name" value="Terpenoid synthases"/>
    <property type="match status" value="1"/>
</dbReference>
<reference evidence="8 9" key="1">
    <citation type="submission" date="2019-01" db="EMBL/GenBank/DDBJ databases">
        <title>Insights into ecological role of a new deltaproteobacterial order Candidatus Sinidesulfobacterales (Sva0485) by metagenomics and metatranscriptomics.</title>
        <authorList>
            <person name="Tan S."/>
            <person name="Liu J."/>
            <person name="Fang Y."/>
            <person name="Hedlund B."/>
            <person name="Lian Z.-H."/>
            <person name="Huang L.-Y."/>
            <person name="Li J.-T."/>
            <person name="Huang L.-N."/>
            <person name="Li W.-J."/>
            <person name="Jiang H.-C."/>
            <person name="Dong H.-L."/>
            <person name="Shu W.-S."/>
        </authorList>
    </citation>
    <scope>NUCLEOTIDE SEQUENCE [LARGE SCALE GENOMIC DNA]</scope>
    <source>
        <strain evidence="8">AP4</strain>
    </source>
</reference>
<dbReference type="PROSITE" id="PS00723">
    <property type="entry name" value="POLYPRENYL_SYNTHASE_1"/>
    <property type="match status" value="1"/>
</dbReference>
<dbReference type="InterPro" id="IPR053378">
    <property type="entry name" value="Prenyl_diphosphate_synthase"/>
</dbReference>
<evidence type="ECO:0000256" key="6">
    <source>
        <dbReference type="ARBA" id="ARBA00023229"/>
    </source>
</evidence>
<dbReference type="GO" id="GO:0005737">
    <property type="term" value="C:cytoplasm"/>
    <property type="evidence" value="ECO:0007669"/>
    <property type="project" value="UniProtKB-ARBA"/>
</dbReference>
<dbReference type="EMBL" id="SHMQ01000004">
    <property type="protein sequence ID" value="RZV40002.1"/>
    <property type="molecule type" value="Genomic_DNA"/>
</dbReference>
<dbReference type="GO" id="GO:0004659">
    <property type="term" value="F:prenyltransferase activity"/>
    <property type="evidence" value="ECO:0007669"/>
    <property type="project" value="InterPro"/>
</dbReference>
<dbReference type="InterPro" id="IPR000092">
    <property type="entry name" value="Polyprenyl_synt"/>
</dbReference>
<dbReference type="PANTHER" id="PTHR43281">
    <property type="entry name" value="FARNESYL DIPHOSPHATE SYNTHASE"/>
    <property type="match status" value="1"/>
</dbReference>
<keyword evidence="6" id="KW-0414">Isoprene biosynthesis</keyword>
<dbReference type="InterPro" id="IPR008949">
    <property type="entry name" value="Isoprenoid_synthase_dom_sf"/>
</dbReference>
<comment type="caution">
    <text evidence="8">The sequence shown here is derived from an EMBL/GenBank/DDBJ whole genome shotgun (WGS) entry which is preliminary data.</text>
</comment>
<keyword evidence="4" id="KW-0479">Metal-binding</keyword>
<dbReference type="Proteomes" id="UP000322454">
    <property type="component" value="Unassembled WGS sequence"/>
</dbReference>
<dbReference type="GO" id="GO:0046872">
    <property type="term" value="F:metal ion binding"/>
    <property type="evidence" value="ECO:0007669"/>
    <property type="project" value="UniProtKB-KW"/>
</dbReference>
<gene>
    <name evidence="8" type="ORF">EVJ48_02175</name>
</gene>
<comment type="similarity">
    <text evidence="2 7">Belongs to the FPP/GGPP synthase family.</text>
</comment>
<dbReference type="InterPro" id="IPR033749">
    <property type="entry name" value="Polyprenyl_synt_CS"/>
</dbReference>
<dbReference type="NCBIfam" id="NF045485">
    <property type="entry name" value="FPPsyn"/>
    <property type="match status" value="1"/>
</dbReference>
<dbReference type="SFLD" id="SFLDG01017">
    <property type="entry name" value="Polyprenyl_Transferase_Like"/>
    <property type="match status" value="1"/>
</dbReference>
<keyword evidence="3 7" id="KW-0808">Transferase</keyword>
<comment type="cofactor">
    <cofactor evidence="1">
        <name>Mg(2+)</name>
        <dbReference type="ChEBI" id="CHEBI:18420"/>
    </cofactor>
</comment>
<protein>
    <submittedName>
        <fullName evidence="8">Polyprenyl synthetase family protein</fullName>
    </submittedName>
</protein>
<proteinExistence type="inferred from homology"/>
<dbReference type="GO" id="GO:0016114">
    <property type="term" value="P:terpenoid biosynthetic process"/>
    <property type="evidence" value="ECO:0007669"/>
    <property type="project" value="UniProtKB-ARBA"/>
</dbReference>
<name>A0A520XFN3_9DELT</name>
<sequence>MTGLPLYIETNKKLIDIFIKDHFKKMGYGKKFPHNKFSLPDTMLYTLTTPGKRIRPIMVMLTAESLGFSDKKKLLPFASSIELIHSYSLIHDDLPSMDNDSLRRGKPTSHIVFGEASAILAGDALLAEAFAMLSDKNYCGWLEPEKTLSIIRELAYASGAGGLVEGQFHDVDSFGKLLNPEQIEYINEKKTASLISAACAVGAILSGKDEPAVLEFKRFGLNLGLAFQAVDDILGILGNEEVIGKTAGIDKINRKSTFAEQMGIEKTKELIKEYNEIALSSIEKTGAEKTLLIELINYLTDRIN</sequence>
<evidence type="ECO:0000256" key="5">
    <source>
        <dbReference type="ARBA" id="ARBA00022842"/>
    </source>
</evidence>
<dbReference type="CDD" id="cd00685">
    <property type="entry name" value="Trans_IPPS_HT"/>
    <property type="match status" value="1"/>
</dbReference>
<evidence type="ECO:0000256" key="1">
    <source>
        <dbReference type="ARBA" id="ARBA00001946"/>
    </source>
</evidence>
<dbReference type="Gene3D" id="1.10.600.10">
    <property type="entry name" value="Farnesyl Diphosphate Synthase"/>
    <property type="match status" value="1"/>
</dbReference>
<keyword evidence="5" id="KW-0460">Magnesium</keyword>
<evidence type="ECO:0000313" key="9">
    <source>
        <dbReference type="Proteomes" id="UP000322454"/>
    </source>
</evidence>
<organism evidence="8 9">
    <name type="scientific">Candidatus Acidulodesulfobacterium acidiphilum</name>
    <dbReference type="NCBI Taxonomy" id="2597224"/>
    <lineage>
        <taxon>Bacteria</taxon>
        <taxon>Deltaproteobacteria</taxon>
        <taxon>Candidatus Acidulodesulfobacterales</taxon>
        <taxon>Candidatus Acidulodesulfobacterium</taxon>
    </lineage>
</organism>
<dbReference type="AlphaFoldDB" id="A0A520XFN3"/>
<dbReference type="SFLD" id="SFLDS00005">
    <property type="entry name" value="Isoprenoid_Synthase_Type_I"/>
    <property type="match status" value="1"/>
</dbReference>
<dbReference type="PANTHER" id="PTHR43281:SF1">
    <property type="entry name" value="FARNESYL DIPHOSPHATE SYNTHASE"/>
    <property type="match status" value="1"/>
</dbReference>
<accession>A0A520XFN3</accession>
<dbReference type="Pfam" id="PF00348">
    <property type="entry name" value="polyprenyl_synt"/>
    <property type="match status" value="1"/>
</dbReference>
<evidence type="ECO:0000256" key="7">
    <source>
        <dbReference type="RuleBase" id="RU004466"/>
    </source>
</evidence>